<comment type="caution">
    <text evidence="1">The sequence shown here is derived from an EMBL/GenBank/DDBJ whole genome shotgun (WGS) entry which is preliminary data.</text>
</comment>
<dbReference type="Proteomes" id="UP000610960">
    <property type="component" value="Unassembled WGS sequence"/>
</dbReference>
<gene>
    <name evidence="1" type="ORF">GCM10007981_13000</name>
</gene>
<reference evidence="1" key="1">
    <citation type="journal article" date="2014" name="Int. J. Syst. Evol. Microbiol.">
        <title>Complete genome sequence of Corynebacterium casei LMG S-19264T (=DSM 44701T), isolated from a smear-ripened cheese.</title>
        <authorList>
            <consortium name="US DOE Joint Genome Institute (JGI-PGF)"/>
            <person name="Walter F."/>
            <person name="Albersmeier A."/>
            <person name="Kalinowski J."/>
            <person name="Ruckert C."/>
        </authorList>
    </citation>
    <scope>NUCLEOTIDE SEQUENCE</scope>
    <source>
        <strain evidence="1">JCM 10088</strain>
    </source>
</reference>
<organism evidence="1 2">
    <name type="scientific">Thermocladium modestius</name>
    <dbReference type="NCBI Taxonomy" id="62609"/>
    <lineage>
        <taxon>Archaea</taxon>
        <taxon>Thermoproteota</taxon>
        <taxon>Thermoprotei</taxon>
        <taxon>Thermoproteales</taxon>
        <taxon>Thermoproteaceae</taxon>
        <taxon>Thermocladium</taxon>
    </lineage>
</organism>
<reference evidence="1" key="2">
    <citation type="submission" date="2020-09" db="EMBL/GenBank/DDBJ databases">
        <authorList>
            <person name="Sun Q."/>
            <person name="Ohkuma M."/>
        </authorList>
    </citation>
    <scope>NUCLEOTIDE SEQUENCE</scope>
    <source>
        <strain evidence="1">JCM 10088</strain>
    </source>
</reference>
<proteinExistence type="predicted"/>
<dbReference type="AlphaFoldDB" id="A0A830GV55"/>
<accession>A0A830GV55</accession>
<name>A0A830GV55_9CREN</name>
<keyword evidence="2" id="KW-1185">Reference proteome</keyword>
<evidence type="ECO:0000313" key="1">
    <source>
        <dbReference type="EMBL" id="GGP21386.1"/>
    </source>
</evidence>
<dbReference type="RefSeq" id="WP_075060099.1">
    <property type="nucleotide sequence ID" value="NZ_BMNL01000003.1"/>
</dbReference>
<protein>
    <submittedName>
        <fullName evidence="1">Uncharacterized protein</fullName>
    </submittedName>
</protein>
<dbReference type="EMBL" id="BMNL01000003">
    <property type="protein sequence ID" value="GGP21386.1"/>
    <property type="molecule type" value="Genomic_DNA"/>
</dbReference>
<sequence>MIDVHIFASFRELTNYLESKRDRLRKALEVEVNGVEAVNVEDGSLTSLDSSFQDDVEDVLNDVNSMLKRIKTSSDYTGIIVLVEEDGSPSNIYIIPGDLI</sequence>
<evidence type="ECO:0000313" key="2">
    <source>
        <dbReference type="Proteomes" id="UP000610960"/>
    </source>
</evidence>